<organism evidence="1 2">
    <name type="scientific">Liquidambar formosana</name>
    <name type="common">Formosan gum</name>
    <dbReference type="NCBI Taxonomy" id="63359"/>
    <lineage>
        <taxon>Eukaryota</taxon>
        <taxon>Viridiplantae</taxon>
        <taxon>Streptophyta</taxon>
        <taxon>Embryophyta</taxon>
        <taxon>Tracheophyta</taxon>
        <taxon>Spermatophyta</taxon>
        <taxon>Magnoliopsida</taxon>
        <taxon>eudicotyledons</taxon>
        <taxon>Gunneridae</taxon>
        <taxon>Pentapetalae</taxon>
        <taxon>Saxifragales</taxon>
        <taxon>Altingiaceae</taxon>
        <taxon>Liquidambar</taxon>
    </lineage>
</organism>
<protein>
    <submittedName>
        <fullName evidence="1">Uncharacterized protein</fullName>
    </submittedName>
</protein>
<evidence type="ECO:0000313" key="2">
    <source>
        <dbReference type="Proteomes" id="UP001415857"/>
    </source>
</evidence>
<gene>
    <name evidence="1" type="ORF">L1049_025691</name>
</gene>
<proteinExistence type="predicted"/>
<reference evidence="1 2" key="1">
    <citation type="journal article" date="2024" name="Plant J.">
        <title>Genome sequences and population genomics reveal climatic adaptation and genomic divergence between two closely related sweetgum species.</title>
        <authorList>
            <person name="Xu W.Q."/>
            <person name="Ren C.Q."/>
            <person name="Zhang X.Y."/>
            <person name="Comes H.P."/>
            <person name="Liu X.H."/>
            <person name="Li Y.G."/>
            <person name="Kettle C.J."/>
            <person name="Jalonen R."/>
            <person name="Gaisberger H."/>
            <person name="Ma Y.Z."/>
            <person name="Qiu Y.X."/>
        </authorList>
    </citation>
    <scope>NUCLEOTIDE SEQUENCE [LARGE SCALE GENOMIC DNA]</scope>
    <source>
        <strain evidence="1">Hangzhou</strain>
    </source>
</reference>
<evidence type="ECO:0000313" key="1">
    <source>
        <dbReference type="EMBL" id="KAK9270117.1"/>
    </source>
</evidence>
<sequence length="200" mass="21911">MLSEVIQQMLRLLEQNKKQALPPTSERVTESTAIVARAMSHSPQSCILNGSTVAQHSSYSRKVESGGLDKSVMSKCNQNLACGDHCVTGKEVLQCQTSDCGSANSVVEDGDGDIQPRTGSSDQSLGYNILSVHGGRSKIDVNRIRETLKRRRCDNTAANKKLVEAMDDGMDSKAWIERELENGIELESAYAGKIQRRRVL</sequence>
<dbReference type="EMBL" id="JBBPBK010000014">
    <property type="protein sequence ID" value="KAK9270117.1"/>
    <property type="molecule type" value="Genomic_DNA"/>
</dbReference>
<comment type="caution">
    <text evidence="1">The sequence shown here is derived from an EMBL/GenBank/DDBJ whole genome shotgun (WGS) entry which is preliminary data.</text>
</comment>
<dbReference type="Proteomes" id="UP001415857">
    <property type="component" value="Unassembled WGS sequence"/>
</dbReference>
<name>A0AAP0R4T1_LIQFO</name>
<keyword evidence="2" id="KW-1185">Reference proteome</keyword>
<accession>A0AAP0R4T1</accession>
<dbReference type="AlphaFoldDB" id="A0AAP0R4T1"/>